<dbReference type="InterPro" id="IPR005593">
    <property type="entry name" value="Xul5P/Fru6P_PKetolase"/>
</dbReference>
<dbReference type="InterPro" id="IPR009014">
    <property type="entry name" value="Transketo_C/PFOR_II"/>
</dbReference>
<dbReference type="GO" id="GO:0016832">
    <property type="term" value="F:aldehyde-lyase activity"/>
    <property type="evidence" value="ECO:0007669"/>
    <property type="project" value="InterPro"/>
</dbReference>
<dbReference type="Pfam" id="PF09363">
    <property type="entry name" value="XFP_C"/>
    <property type="match status" value="1"/>
</dbReference>
<dbReference type="Gene3D" id="3.40.50.920">
    <property type="match status" value="1"/>
</dbReference>
<feature type="domain" description="Xylulose 5-phosphate/Fructose 6-phosphate phosphoketolase N-terminal" evidence="7">
    <location>
        <begin position="41"/>
        <end position="369"/>
    </location>
</feature>
<protein>
    <submittedName>
        <fullName evidence="8">Phosphoketolase</fullName>
    </submittedName>
</protein>
<dbReference type="SUPFAM" id="SSF52518">
    <property type="entry name" value="Thiamin diphosphate-binding fold (THDP-binding)"/>
    <property type="match status" value="2"/>
</dbReference>
<dbReference type="InterPro" id="IPR018969">
    <property type="entry name" value="Xul5P/Fru6P_PKetolase_C"/>
</dbReference>
<gene>
    <name evidence="8" type="ORF">SNA_27875</name>
</gene>
<dbReference type="InterPro" id="IPR018970">
    <property type="entry name" value="Xul5P/Fru6P_PKetolase_N"/>
</dbReference>
<dbReference type="Pfam" id="PF09364">
    <property type="entry name" value="XFP_N"/>
    <property type="match status" value="1"/>
</dbReference>
<name>A0A0D7CGJ3_9ACTN</name>
<evidence type="ECO:0000256" key="4">
    <source>
        <dbReference type="ARBA" id="ARBA00023239"/>
    </source>
</evidence>
<feature type="compositionally biased region" description="Polar residues" evidence="5">
    <location>
        <begin position="1"/>
        <end position="10"/>
    </location>
</feature>
<proteinExistence type="inferred from homology"/>
<evidence type="ECO:0000313" key="8">
    <source>
        <dbReference type="EMBL" id="KIZ15374.1"/>
    </source>
</evidence>
<evidence type="ECO:0000256" key="3">
    <source>
        <dbReference type="ARBA" id="ARBA00023052"/>
    </source>
</evidence>
<dbReference type="GO" id="GO:0000287">
    <property type="term" value="F:magnesium ion binding"/>
    <property type="evidence" value="ECO:0007669"/>
    <property type="project" value="UniProtKB-ARBA"/>
</dbReference>
<organism evidence="8 9">
    <name type="scientific">Streptomyces natalensis ATCC 27448</name>
    <dbReference type="NCBI Taxonomy" id="1240678"/>
    <lineage>
        <taxon>Bacteria</taxon>
        <taxon>Bacillati</taxon>
        <taxon>Actinomycetota</taxon>
        <taxon>Actinomycetes</taxon>
        <taxon>Kitasatosporales</taxon>
        <taxon>Streptomycetaceae</taxon>
        <taxon>Streptomyces</taxon>
    </lineage>
</organism>
<dbReference type="GO" id="GO:0005975">
    <property type="term" value="P:carbohydrate metabolic process"/>
    <property type="evidence" value="ECO:0007669"/>
    <property type="project" value="InterPro"/>
</dbReference>
<feature type="region of interest" description="Disordered" evidence="5">
    <location>
        <begin position="366"/>
        <end position="390"/>
    </location>
</feature>
<dbReference type="AlphaFoldDB" id="A0A0D7CGJ3"/>
<dbReference type="PATRIC" id="fig|1240678.4.peg.5942"/>
<reference evidence="8 9" key="1">
    <citation type="submission" date="2014-09" db="EMBL/GenBank/DDBJ databases">
        <title>Draft genome sequence of Streptomyces natalensis ATCC 27448, producer of the antifungal pimaricin.</title>
        <authorList>
            <person name="Mendes M.V."/>
            <person name="Beites T."/>
            <person name="Pires S."/>
            <person name="Santos C.L."/>
            <person name="Moradas-Ferreira P."/>
        </authorList>
    </citation>
    <scope>NUCLEOTIDE SEQUENCE [LARGE SCALE GENOMIC DNA]</scope>
    <source>
        <strain evidence="8 9">ATCC 27448</strain>
    </source>
</reference>
<dbReference type="InterPro" id="IPR029061">
    <property type="entry name" value="THDP-binding"/>
</dbReference>
<evidence type="ECO:0000313" key="9">
    <source>
        <dbReference type="Proteomes" id="UP000032458"/>
    </source>
</evidence>
<feature type="domain" description="Xylulose 5-phosphate/Fructose 6-phosphate phosphoketolase C-terminal" evidence="6">
    <location>
        <begin position="570"/>
        <end position="701"/>
    </location>
</feature>
<dbReference type="EMBL" id="JRKI01000034">
    <property type="protein sequence ID" value="KIZ15374.1"/>
    <property type="molecule type" value="Genomic_DNA"/>
</dbReference>
<evidence type="ECO:0000259" key="6">
    <source>
        <dbReference type="Pfam" id="PF09363"/>
    </source>
</evidence>
<keyword evidence="3" id="KW-0786">Thiamine pyrophosphate</keyword>
<keyword evidence="9" id="KW-1185">Reference proteome</keyword>
<evidence type="ECO:0000259" key="7">
    <source>
        <dbReference type="Pfam" id="PF09364"/>
    </source>
</evidence>
<accession>A0A0D7CGJ3</accession>
<feature type="region of interest" description="Disordered" evidence="5">
    <location>
        <begin position="1"/>
        <end position="28"/>
    </location>
</feature>
<evidence type="ECO:0000256" key="2">
    <source>
        <dbReference type="ARBA" id="ARBA00005623"/>
    </source>
</evidence>
<keyword evidence="4" id="KW-0456">Lyase</keyword>
<comment type="similarity">
    <text evidence="2">Belongs to the XFP family.</text>
</comment>
<evidence type="ECO:0000256" key="5">
    <source>
        <dbReference type="SAM" id="MobiDB-lite"/>
    </source>
</evidence>
<dbReference type="PANTHER" id="PTHR31273:SF0">
    <property type="entry name" value="PHOSPHOKETOLASE-RELATED"/>
    <property type="match status" value="1"/>
</dbReference>
<dbReference type="PANTHER" id="PTHR31273">
    <property type="entry name" value="PHOSPHOKETOLASE-RELATED"/>
    <property type="match status" value="1"/>
</dbReference>
<sequence length="720" mass="77058">MARTVVTSRIDSPAPPGPPPSGFPNWGHAADQAAEAVPDRAVDACWRALNHLSAAQLYLTDNPRLARPLRTTDVKEAPRGHWGVCPPVNYLLAHLGPLTAWRPTGSELLVLHGAGHAGPSALAHAYLNGTLHLTGQAPGWSMPELRALISGFPHPERFGGEITPLIPGVRHTGGQLGPALAVAQGMVLDASYRLVVPLIGDGELETGATAAAWLARRALAGSGDHGAVLPVVLANGLKMGGPSLLAGMTACEVRSYFTGLGYEPLMHDGADLPGFRRLLSDAFTRLRPLGEPGRHPVIVLTMPKGHTGPKKVAGRRIAGTPAVHKTPLKDPRRNDAEFAALAAWLASYRPAELFTTQGRPTDLVRQALPGPSPQPETAGTPVPPAAHGPQTWPLTSTVIRERAANGAFRLFSPDEIASNRLELSTDGSPPPWAVEILNEEICHGWLQGYTETGRDALLATYEAFAPVNTSLLVQHLKHRSLSYASGQGGLPSVNYLITSLGWRNTYTHQNPGLVSSMLETEDGFVHVYTPADAMRAAATLAAMLAGRDRVNFLITDKRPGPSFPPDPFRDELTHGAAVWPHLGHHGRPDLILASAGDVPARELSAACTLLRKSHPETKIRYLHVNDLAVLGPPSRWPYALSERAFAHLFRTDTPVLMAVPTHPGTVRALLAARGETGRFHVVGYRDPGRPTTPESLLERCGLSADVLSAQAVLMLKERTR</sequence>
<feature type="compositionally biased region" description="Pro residues" evidence="5">
    <location>
        <begin position="13"/>
        <end position="22"/>
    </location>
</feature>
<comment type="cofactor">
    <cofactor evidence="1">
        <name>thiamine diphosphate</name>
        <dbReference type="ChEBI" id="CHEBI:58937"/>
    </cofactor>
</comment>
<dbReference type="Proteomes" id="UP000032458">
    <property type="component" value="Unassembled WGS sequence"/>
</dbReference>
<comment type="caution">
    <text evidence="8">The sequence shown here is derived from an EMBL/GenBank/DDBJ whole genome shotgun (WGS) entry which is preliminary data.</text>
</comment>
<dbReference type="Pfam" id="PF03894">
    <property type="entry name" value="XFP"/>
    <property type="match status" value="1"/>
</dbReference>
<evidence type="ECO:0000256" key="1">
    <source>
        <dbReference type="ARBA" id="ARBA00001964"/>
    </source>
</evidence>
<dbReference type="Gene3D" id="3.40.50.970">
    <property type="match status" value="2"/>
</dbReference>